<evidence type="ECO:0000256" key="5">
    <source>
        <dbReference type="ARBA" id="ARBA00054899"/>
    </source>
</evidence>
<dbReference type="InterPro" id="IPR015422">
    <property type="entry name" value="PyrdxlP-dep_Trfase_small"/>
</dbReference>
<evidence type="ECO:0000256" key="2">
    <source>
        <dbReference type="ARBA" id="ARBA00009236"/>
    </source>
</evidence>
<dbReference type="GO" id="GO:0019265">
    <property type="term" value="P:glycine biosynthetic process, by transamination of glyoxylate"/>
    <property type="evidence" value="ECO:0007669"/>
    <property type="project" value="TreeGrafter"/>
</dbReference>
<feature type="binding site" evidence="7">
    <location>
        <position position="337"/>
    </location>
    <ligand>
        <name>substrate</name>
    </ligand>
</feature>
<dbReference type="EMBL" id="VCDX01000004">
    <property type="protein sequence ID" value="TYL13236.1"/>
    <property type="molecule type" value="Genomic_DNA"/>
</dbReference>
<dbReference type="PANTHER" id="PTHR21152:SF40">
    <property type="entry name" value="ALANINE--GLYOXYLATE AMINOTRANSFERASE"/>
    <property type="match status" value="1"/>
</dbReference>
<dbReference type="GO" id="GO:0008453">
    <property type="term" value="F:alanine-glyoxylate transaminase activity"/>
    <property type="evidence" value="ECO:0007669"/>
    <property type="project" value="TreeGrafter"/>
</dbReference>
<name>A0AAC9HES6_NEOTH</name>
<dbReference type="Pfam" id="PF00266">
    <property type="entry name" value="Aminotran_5"/>
    <property type="match status" value="1"/>
</dbReference>
<dbReference type="InterPro" id="IPR015421">
    <property type="entry name" value="PyrdxlP-dep_Trfase_major"/>
</dbReference>
<comment type="subunit">
    <text evidence="3">Heterodimer of a large and a small subunit.</text>
</comment>
<dbReference type="OMA" id="MLVPTNG"/>
<gene>
    <name evidence="12" type="ORF">Maut_00018</name>
    <name evidence="13" type="ORF">MTAT_15740</name>
</gene>
<keyword evidence="15" id="KW-1185">Reference proteome</keyword>
<evidence type="ECO:0000256" key="1">
    <source>
        <dbReference type="ARBA" id="ARBA00001933"/>
    </source>
</evidence>
<protein>
    <recommendedName>
        <fullName evidence="6">Tritium exchange subunit</fullName>
    </recommendedName>
</protein>
<dbReference type="InterPro" id="IPR024169">
    <property type="entry name" value="SP_NH2Trfase/AEP_transaminase"/>
</dbReference>
<reference evidence="13 15" key="2">
    <citation type="submission" date="2019-05" db="EMBL/GenBank/DDBJ databases">
        <title>Genome sequence of Moorella thermoacetica ATCC 33924.</title>
        <authorList>
            <person name="Poehlein A."/>
            <person name="Bengelsdorf F.R."/>
            <person name="Duerre P."/>
            <person name="Daniel R."/>
        </authorList>
    </citation>
    <scope>NUCLEOTIDE SEQUENCE [LARGE SCALE GENOMIC DNA]</scope>
    <source>
        <strain evidence="13 15">ATCC 33924</strain>
    </source>
</reference>
<dbReference type="Gene3D" id="3.40.640.10">
    <property type="entry name" value="Type I PLP-dependent aspartate aminotransferase-like (Major domain)"/>
    <property type="match status" value="1"/>
</dbReference>
<comment type="similarity">
    <text evidence="2 9">Belongs to the class-V pyridoxal-phosphate-dependent aminotransferase family.</text>
</comment>
<evidence type="ECO:0000256" key="7">
    <source>
        <dbReference type="PIRSR" id="PIRSR000524-1"/>
    </source>
</evidence>
<dbReference type="SUPFAM" id="SSF53383">
    <property type="entry name" value="PLP-dependent transferases"/>
    <property type="match status" value="1"/>
</dbReference>
<dbReference type="PIRSF" id="PIRSF000524">
    <property type="entry name" value="SPT"/>
    <property type="match status" value="1"/>
</dbReference>
<dbReference type="PROSITE" id="PS00595">
    <property type="entry name" value="AA_TRANSFER_CLASS_5"/>
    <property type="match status" value="1"/>
</dbReference>
<evidence type="ECO:0000256" key="10">
    <source>
        <dbReference type="RuleBase" id="RU004504"/>
    </source>
</evidence>
<proteinExistence type="inferred from homology"/>
<dbReference type="FunFam" id="3.40.640.10:FF:000054">
    <property type="entry name" value="Serine--glyoxylate aminotransferase"/>
    <property type="match status" value="1"/>
</dbReference>
<evidence type="ECO:0000313" key="14">
    <source>
        <dbReference type="Proteomes" id="UP000094598"/>
    </source>
</evidence>
<evidence type="ECO:0000313" key="15">
    <source>
        <dbReference type="Proteomes" id="UP000322283"/>
    </source>
</evidence>
<dbReference type="InterPro" id="IPR000192">
    <property type="entry name" value="Aminotrans_V_dom"/>
</dbReference>
<accession>A0AAC9HES6</accession>
<dbReference type="EMBL" id="CP017019">
    <property type="protein sequence ID" value="AOQ22519.1"/>
    <property type="molecule type" value="Genomic_DNA"/>
</dbReference>
<dbReference type="InterPro" id="IPR020578">
    <property type="entry name" value="Aminotrans_V_PyrdxlP_BS"/>
</dbReference>
<evidence type="ECO:0000256" key="3">
    <source>
        <dbReference type="ARBA" id="ARBA00011771"/>
    </source>
</evidence>
<evidence type="ECO:0000313" key="12">
    <source>
        <dbReference type="EMBL" id="AOQ22519.1"/>
    </source>
</evidence>
<reference evidence="12 14" key="1">
    <citation type="submission" date="2016-08" db="EMBL/GenBank/DDBJ databases">
        <title>Moorella thermoacetica DSM 103132.</title>
        <authorList>
            <person name="Jendresen C.B."/>
            <person name="Redl S.M."/>
            <person name="Jensen T.O."/>
            <person name="Nielsen A.T."/>
        </authorList>
    </citation>
    <scope>NUCLEOTIDE SEQUENCE [LARGE SCALE GENOMIC DNA]</scope>
    <source>
        <strain evidence="12 14">DSM 103132</strain>
    </source>
</reference>
<dbReference type="GO" id="GO:0004760">
    <property type="term" value="F:L-serine-pyruvate transaminase activity"/>
    <property type="evidence" value="ECO:0007669"/>
    <property type="project" value="TreeGrafter"/>
</dbReference>
<evidence type="ECO:0000256" key="9">
    <source>
        <dbReference type="RuleBase" id="RU004075"/>
    </source>
</evidence>
<feature type="modified residue" description="N6-(pyridoxal phosphate)lysine" evidence="8">
    <location>
        <position position="193"/>
    </location>
</feature>
<dbReference type="PANTHER" id="PTHR21152">
    <property type="entry name" value="AMINOTRANSFERASE CLASS V"/>
    <property type="match status" value="1"/>
</dbReference>
<sequence>MTDKQILLLPGPTPVPPQVALAMARPAINHRGPEFKALWAEVTSGLKDVFQTRAEVVILTASGTGGMEAAVANLISPGEKVLVVTIGAFGERFVQICRAFNVEAEVVAFPYGQAADPEVIAERLAADTGHEIKAILVQHNETSTGVLNDIQAISRARGDHPALLIVDSISGLAAADLPMDAWHIDVVIAGSQKAFMLPPGLTMLAVGERAWQAAEKCSNQRFYLDIKKARNSGLKGQTPFTPAVPLLYGLQESLRLLKAETLAGSYARHALMRDMVRAGVRALGLKLLADEAIASPAVTAVCVPEGMKPADIINPLRERFGVVVAGGQGAVKDQVFRIGHLGYVSFNAILAGLAALEAVLADAGVPVTRGAAVAAASTILSESEAVDK</sequence>
<evidence type="ECO:0000256" key="8">
    <source>
        <dbReference type="PIRSR" id="PIRSR000524-50"/>
    </source>
</evidence>
<comment type="cofactor">
    <cofactor evidence="1 8 10">
        <name>pyridoxal 5'-phosphate</name>
        <dbReference type="ChEBI" id="CHEBI:597326"/>
    </cofactor>
</comment>
<dbReference type="InterPro" id="IPR015424">
    <property type="entry name" value="PyrdxlP-dep_Trfase"/>
</dbReference>
<evidence type="ECO:0000256" key="4">
    <source>
        <dbReference type="ARBA" id="ARBA00022898"/>
    </source>
</evidence>
<evidence type="ECO:0000259" key="11">
    <source>
        <dbReference type="Pfam" id="PF00266"/>
    </source>
</evidence>
<dbReference type="GeneID" id="45616049"/>
<dbReference type="Gene3D" id="3.90.1150.10">
    <property type="entry name" value="Aspartate Aminotransferase, domain 1"/>
    <property type="match status" value="1"/>
</dbReference>
<evidence type="ECO:0000313" key="13">
    <source>
        <dbReference type="EMBL" id="TYL13236.1"/>
    </source>
</evidence>
<dbReference type="Proteomes" id="UP000322283">
    <property type="component" value="Unassembled WGS sequence"/>
</dbReference>
<dbReference type="GO" id="GO:0016491">
    <property type="term" value="F:oxidoreductase activity"/>
    <property type="evidence" value="ECO:0007669"/>
    <property type="project" value="UniProtKB-KW"/>
</dbReference>
<dbReference type="AlphaFoldDB" id="A0AAC9HES6"/>
<dbReference type="Proteomes" id="UP000094598">
    <property type="component" value="Chromosome"/>
</dbReference>
<feature type="domain" description="Aminotransferase class V" evidence="11">
    <location>
        <begin position="27"/>
        <end position="331"/>
    </location>
</feature>
<organism evidence="12 14">
    <name type="scientific">Neomoorella thermoacetica</name>
    <name type="common">Clostridium thermoaceticum</name>
    <dbReference type="NCBI Taxonomy" id="1525"/>
    <lineage>
        <taxon>Bacteria</taxon>
        <taxon>Bacillati</taxon>
        <taxon>Bacillota</taxon>
        <taxon>Clostridia</taxon>
        <taxon>Neomoorellales</taxon>
        <taxon>Neomoorellaceae</taxon>
        <taxon>Neomoorella</taxon>
    </lineage>
</organism>
<dbReference type="RefSeq" id="WP_011391568.1">
    <property type="nucleotide sequence ID" value="NZ_BSDM01000003.1"/>
</dbReference>
<evidence type="ECO:0000256" key="6">
    <source>
        <dbReference type="ARBA" id="ARBA00079151"/>
    </source>
</evidence>
<comment type="function">
    <text evidence="5">Soluble hydrogenase catalyzes both production and consumption of hydrogen from suitable artificial electron donors or acceptors. This subunit catalyzes the tritium-exchange activity.</text>
</comment>
<keyword evidence="12" id="KW-0560">Oxidoreductase</keyword>
<keyword evidence="4 8" id="KW-0663">Pyridoxal phosphate</keyword>